<dbReference type="GO" id="GO:0009252">
    <property type="term" value="P:peptidoglycan biosynthetic process"/>
    <property type="evidence" value="ECO:0007669"/>
    <property type="project" value="UniProtKB-KW"/>
</dbReference>
<dbReference type="Pfam" id="PF00905">
    <property type="entry name" value="Transpeptidase"/>
    <property type="match status" value="1"/>
</dbReference>
<dbReference type="Gene3D" id="3.40.710.10">
    <property type="entry name" value="DD-peptidase/beta-lactamase superfamily"/>
    <property type="match status" value="1"/>
</dbReference>
<evidence type="ECO:0000259" key="14">
    <source>
        <dbReference type="Pfam" id="PF00905"/>
    </source>
</evidence>
<evidence type="ECO:0000313" key="16">
    <source>
        <dbReference type="EMBL" id="MPM36989.1"/>
    </source>
</evidence>
<evidence type="ECO:0000256" key="11">
    <source>
        <dbReference type="ARBA" id="ARBA00023136"/>
    </source>
</evidence>
<dbReference type="GO" id="GO:0008360">
    <property type="term" value="P:regulation of cell shape"/>
    <property type="evidence" value="ECO:0007669"/>
    <property type="project" value="UniProtKB-KW"/>
</dbReference>
<keyword evidence="8" id="KW-0133">Cell shape</keyword>
<dbReference type="GO" id="GO:0071555">
    <property type="term" value="P:cell wall organization"/>
    <property type="evidence" value="ECO:0007669"/>
    <property type="project" value="UniProtKB-KW"/>
</dbReference>
<evidence type="ECO:0000256" key="2">
    <source>
        <dbReference type="ARBA" id="ARBA00004236"/>
    </source>
</evidence>
<dbReference type="Pfam" id="PF03717">
    <property type="entry name" value="PBP_dimer"/>
    <property type="match status" value="1"/>
</dbReference>
<dbReference type="GO" id="GO:0006508">
    <property type="term" value="P:proteolysis"/>
    <property type="evidence" value="ECO:0007669"/>
    <property type="project" value="UniProtKB-KW"/>
</dbReference>
<evidence type="ECO:0000256" key="1">
    <source>
        <dbReference type="ARBA" id="ARBA00004167"/>
    </source>
</evidence>
<dbReference type="GO" id="GO:0071972">
    <property type="term" value="F:peptidoglycan L,D-transpeptidase activity"/>
    <property type="evidence" value="ECO:0007669"/>
    <property type="project" value="TreeGrafter"/>
</dbReference>
<keyword evidence="10 13" id="KW-1133">Transmembrane helix</keyword>
<dbReference type="Gene3D" id="3.30.1390.30">
    <property type="entry name" value="Penicillin-binding protein 2a, domain 3"/>
    <property type="match status" value="1"/>
</dbReference>
<keyword evidence="11 13" id="KW-0472">Membrane</keyword>
<comment type="caution">
    <text evidence="16">The sequence shown here is derived from an EMBL/GenBank/DDBJ whole genome shotgun (WGS) entry which is preliminary data.</text>
</comment>
<dbReference type="GO" id="GO:0005886">
    <property type="term" value="C:plasma membrane"/>
    <property type="evidence" value="ECO:0007669"/>
    <property type="project" value="UniProtKB-SubCell"/>
</dbReference>
<evidence type="ECO:0000256" key="5">
    <source>
        <dbReference type="ARBA" id="ARBA00022670"/>
    </source>
</evidence>
<feature type="domain" description="Penicillin-binding protein transpeptidase" evidence="14">
    <location>
        <begin position="262"/>
        <end position="589"/>
    </location>
</feature>
<dbReference type="PANTHER" id="PTHR30627:SF2">
    <property type="entry name" value="PEPTIDOGLYCAN D,D-TRANSPEPTIDASE MRDA"/>
    <property type="match status" value="1"/>
</dbReference>
<reference evidence="16" key="1">
    <citation type="submission" date="2019-08" db="EMBL/GenBank/DDBJ databases">
        <authorList>
            <person name="Kucharzyk K."/>
            <person name="Murdoch R.W."/>
            <person name="Higgins S."/>
            <person name="Loffler F."/>
        </authorList>
    </citation>
    <scope>NUCLEOTIDE SEQUENCE</scope>
</reference>
<dbReference type="InterPro" id="IPR050515">
    <property type="entry name" value="Beta-lactam/transpept"/>
</dbReference>
<dbReference type="InterPro" id="IPR001460">
    <property type="entry name" value="PCN-bd_Tpept"/>
</dbReference>
<evidence type="ECO:0000256" key="6">
    <source>
        <dbReference type="ARBA" id="ARBA00022692"/>
    </source>
</evidence>
<comment type="subcellular location">
    <subcellularLocation>
        <location evidence="2">Cell membrane</location>
    </subcellularLocation>
    <subcellularLocation>
        <location evidence="1">Membrane</location>
        <topology evidence="1">Single-pass membrane protein</topology>
    </subcellularLocation>
</comment>
<gene>
    <name evidence="16" type="primary">mrdA_17</name>
    <name evidence="16" type="ORF">SDC9_83593</name>
</gene>
<proteinExistence type="predicted"/>
<evidence type="ECO:0000256" key="13">
    <source>
        <dbReference type="SAM" id="Phobius"/>
    </source>
</evidence>
<feature type="domain" description="Penicillin-binding protein dimerisation" evidence="15">
    <location>
        <begin position="54"/>
        <end position="224"/>
    </location>
</feature>
<sequence length="640" mass="72352">MVNDNKSYGKRRYVIASIVMIVLLVYIVQLFNLQILKPEYRNFADSNAFFRKTLYPARGAIYDRNGELLVFNQPTYDVMMVVREMKQLDTLDFCHTLNIDKTTFLQLEADMKDRRKNPGYSSYTPQLFMSQLDVEEYGLLQEKLYKFPGVYIQNRTERQYKYPYMGLILGYVAKVDKNKMAADPYYVQNDYAGKSGIELSHEEDLRGGKGVEVLLRDAHGRIQGKYRDGEFDKSPVSGRDLTLAIDINLQAYGEYLMQNKVGSIIMIEPKTGEILCMVAAPSYDPSILTGKNFSQNYLQLEQDPYKPLINRAVSGLYPPGSTFKPSQGLVFLEEGIITPETRYSCYGGYPPLGGRPACHPHASPLNLQPALATSCNSFFCYGLNAMLNNRAKYNSTIEAFEVWKEHMVDLGFGYKTDIDLPSEKRGFIPNSKYYSNAFKNDRWNAHNIISIAIGQGEILATPLQLANYTAIIANRGYYYKPHVVKARKGAPLDTLYSKRRESDIHREHFELTVAGMADAVTHGTCRRANMEPYLTVCGKTGTAENPHGDSHSLFIGFAPKDDPKVAIAVIVENGGFGATNAVPIGRLMMQKYLMGEIMPQDQELERTIAGRVILPFAYRRNVPALRMDSIATRVKDVQRE</sequence>
<dbReference type="InterPro" id="IPR017790">
    <property type="entry name" value="Penicillin-binding_protein_2"/>
</dbReference>
<evidence type="ECO:0000256" key="12">
    <source>
        <dbReference type="ARBA" id="ARBA00023316"/>
    </source>
</evidence>
<feature type="transmembrane region" description="Helical" evidence="13">
    <location>
        <begin position="12"/>
        <end position="31"/>
    </location>
</feature>
<evidence type="ECO:0000256" key="4">
    <source>
        <dbReference type="ARBA" id="ARBA00022519"/>
    </source>
</evidence>
<dbReference type="EMBL" id="VSSQ01007792">
    <property type="protein sequence ID" value="MPM36989.1"/>
    <property type="molecule type" value="Genomic_DNA"/>
</dbReference>
<dbReference type="InterPro" id="IPR012338">
    <property type="entry name" value="Beta-lactam/transpept-like"/>
</dbReference>
<dbReference type="PANTHER" id="PTHR30627">
    <property type="entry name" value="PEPTIDOGLYCAN D,D-TRANSPEPTIDASE"/>
    <property type="match status" value="1"/>
</dbReference>
<dbReference type="Gene3D" id="3.90.1310.10">
    <property type="entry name" value="Penicillin-binding protein 2a (Domain 2)"/>
    <property type="match status" value="1"/>
</dbReference>
<dbReference type="GO" id="GO:0009002">
    <property type="term" value="F:serine-type D-Ala-D-Ala carboxypeptidase activity"/>
    <property type="evidence" value="ECO:0007669"/>
    <property type="project" value="UniProtKB-EC"/>
</dbReference>
<dbReference type="GO" id="GO:0008658">
    <property type="term" value="F:penicillin binding"/>
    <property type="evidence" value="ECO:0007669"/>
    <property type="project" value="InterPro"/>
</dbReference>
<evidence type="ECO:0000256" key="9">
    <source>
        <dbReference type="ARBA" id="ARBA00022984"/>
    </source>
</evidence>
<protein>
    <submittedName>
        <fullName evidence="16">Peptidoglycan D,D-transpeptidase MrdA</fullName>
        <ecNumber evidence="16">3.4.16.4</ecNumber>
    </submittedName>
</protein>
<name>A0A644Z8N0_9ZZZZ</name>
<keyword evidence="7 16" id="KW-0378">Hydrolase</keyword>
<keyword evidence="4" id="KW-0997">Cell inner membrane</keyword>
<evidence type="ECO:0000256" key="3">
    <source>
        <dbReference type="ARBA" id="ARBA00022475"/>
    </source>
</evidence>
<evidence type="ECO:0000256" key="8">
    <source>
        <dbReference type="ARBA" id="ARBA00022960"/>
    </source>
</evidence>
<keyword evidence="9" id="KW-0573">Peptidoglycan synthesis</keyword>
<evidence type="ECO:0000256" key="7">
    <source>
        <dbReference type="ARBA" id="ARBA00022801"/>
    </source>
</evidence>
<dbReference type="SUPFAM" id="SSF56601">
    <property type="entry name" value="beta-lactamase/transpeptidase-like"/>
    <property type="match status" value="1"/>
</dbReference>
<dbReference type="EC" id="3.4.16.4" evidence="16"/>
<keyword evidence="3" id="KW-1003">Cell membrane</keyword>
<dbReference type="InterPro" id="IPR005311">
    <property type="entry name" value="PBP_dimer"/>
</dbReference>
<dbReference type="FunFam" id="3.40.710.10:FF:000024">
    <property type="entry name" value="Penicillin-binding protein 2"/>
    <property type="match status" value="1"/>
</dbReference>
<organism evidence="16">
    <name type="scientific">bioreactor metagenome</name>
    <dbReference type="NCBI Taxonomy" id="1076179"/>
    <lineage>
        <taxon>unclassified sequences</taxon>
        <taxon>metagenomes</taxon>
        <taxon>ecological metagenomes</taxon>
    </lineage>
</organism>
<keyword evidence="6 13" id="KW-0812">Transmembrane</keyword>
<evidence type="ECO:0000259" key="15">
    <source>
        <dbReference type="Pfam" id="PF03717"/>
    </source>
</evidence>
<accession>A0A644Z8N0</accession>
<dbReference type="SUPFAM" id="SSF56519">
    <property type="entry name" value="Penicillin binding protein dimerisation domain"/>
    <property type="match status" value="1"/>
</dbReference>
<dbReference type="NCBIfam" id="TIGR03423">
    <property type="entry name" value="pbp2_mrdA"/>
    <property type="match status" value="1"/>
</dbReference>
<dbReference type="AlphaFoldDB" id="A0A644Z8N0"/>
<dbReference type="InterPro" id="IPR036138">
    <property type="entry name" value="PBP_dimer_sf"/>
</dbReference>
<keyword evidence="16" id="KW-0121">Carboxypeptidase</keyword>
<keyword evidence="5" id="KW-0645">Protease</keyword>
<evidence type="ECO:0000256" key="10">
    <source>
        <dbReference type="ARBA" id="ARBA00022989"/>
    </source>
</evidence>
<keyword evidence="12" id="KW-0961">Cell wall biogenesis/degradation</keyword>